<evidence type="ECO:0000256" key="6">
    <source>
        <dbReference type="SAM" id="Phobius"/>
    </source>
</evidence>
<evidence type="ECO:0000256" key="5">
    <source>
        <dbReference type="SAM" id="MobiDB-lite"/>
    </source>
</evidence>
<dbReference type="GO" id="GO:0022857">
    <property type="term" value="F:transmembrane transporter activity"/>
    <property type="evidence" value="ECO:0007669"/>
    <property type="project" value="InterPro"/>
</dbReference>
<evidence type="ECO:0000259" key="7">
    <source>
        <dbReference type="PROSITE" id="PS50850"/>
    </source>
</evidence>
<feature type="transmembrane region" description="Helical" evidence="6">
    <location>
        <begin position="44"/>
        <end position="62"/>
    </location>
</feature>
<dbReference type="PANTHER" id="PTHR23501:SF201">
    <property type="entry name" value="MFS AFLATOXIN EFFLUX PUMP"/>
    <property type="match status" value="1"/>
</dbReference>
<dbReference type="PANTHER" id="PTHR23501">
    <property type="entry name" value="MAJOR FACILITATOR SUPERFAMILY"/>
    <property type="match status" value="1"/>
</dbReference>
<keyword evidence="4 6" id="KW-0472">Membrane</keyword>
<gene>
    <name evidence="8" type="ORF">B0T17DRAFT_591687</name>
</gene>
<feature type="transmembrane region" description="Helical" evidence="6">
    <location>
        <begin position="411"/>
        <end position="433"/>
    </location>
</feature>
<protein>
    <submittedName>
        <fullName evidence="8">Major facilitator superfamily domain-containing protein</fullName>
    </submittedName>
</protein>
<feature type="transmembrane region" description="Helical" evidence="6">
    <location>
        <begin position="312"/>
        <end position="334"/>
    </location>
</feature>
<dbReference type="InterPro" id="IPR020846">
    <property type="entry name" value="MFS_dom"/>
</dbReference>
<dbReference type="AlphaFoldDB" id="A0AA40C1X7"/>
<dbReference type="EMBL" id="JAULSR010000004">
    <property type="protein sequence ID" value="KAK0621982.1"/>
    <property type="molecule type" value="Genomic_DNA"/>
</dbReference>
<dbReference type="Proteomes" id="UP001174934">
    <property type="component" value="Unassembled WGS sequence"/>
</dbReference>
<feature type="transmembrane region" description="Helical" evidence="6">
    <location>
        <begin position="138"/>
        <end position="158"/>
    </location>
</feature>
<keyword evidence="2 6" id="KW-0812">Transmembrane</keyword>
<dbReference type="CDD" id="cd17502">
    <property type="entry name" value="MFS_Azr1_MDR_like"/>
    <property type="match status" value="1"/>
</dbReference>
<feature type="transmembrane region" description="Helical" evidence="6">
    <location>
        <begin position="105"/>
        <end position="126"/>
    </location>
</feature>
<feature type="domain" description="Major facilitator superfamily (MFS) profile" evidence="7">
    <location>
        <begin position="1"/>
        <end position="559"/>
    </location>
</feature>
<feature type="compositionally biased region" description="Basic and acidic residues" evidence="5">
    <location>
        <begin position="535"/>
        <end position="545"/>
    </location>
</feature>
<dbReference type="Gene3D" id="1.20.1720.10">
    <property type="entry name" value="Multidrug resistance protein D"/>
    <property type="match status" value="1"/>
</dbReference>
<feature type="transmembrane region" description="Helical" evidence="6">
    <location>
        <begin position="279"/>
        <end position="300"/>
    </location>
</feature>
<feature type="transmembrane region" description="Helical" evidence="6">
    <location>
        <begin position="237"/>
        <end position="258"/>
    </location>
</feature>
<evidence type="ECO:0000256" key="3">
    <source>
        <dbReference type="ARBA" id="ARBA00022989"/>
    </source>
</evidence>
<feature type="transmembrane region" description="Helical" evidence="6">
    <location>
        <begin position="341"/>
        <end position="361"/>
    </location>
</feature>
<keyword evidence="3 6" id="KW-1133">Transmembrane helix</keyword>
<comment type="caution">
    <text evidence="8">The sequence shown here is derived from an EMBL/GenBank/DDBJ whole genome shotgun (WGS) entry which is preliminary data.</text>
</comment>
<dbReference type="PROSITE" id="PS50850">
    <property type="entry name" value="MFS"/>
    <property type="match status" value="1"/>
</dbReference>
<reference evidence="8" key="1">
    <citation type="submission" date="2023-06" db="EMBL/GenBank/DDBJ databases">
        <title>Genome-scale phylogeny and comparative genomics of the fungal order Sordariales.</title>
        <authorList>
            <consortium name="Lawrence Berkeley National Laboratory"/>
            <person name="Hensen N."/>
            <person name="Bonometti L."/>
            <person name="Westerberg I."/>
            <person name="Brannstrom I.O."/>
            <person name="Guillou S."/>
            <person name="Cros-Aarteil S."/>
            <person name="Calhoun S."/>
            <person name="Haridas S."/>
            <person name="Kuo A."/>
            <person name="Mondo S."/>
            <person name="Pangilinan J."/>
            <person name="Riley R."/>
            <person name="LaButti K."/>
            <person name="Andreopoulos B."/>
            <person name="Lipzen A."/>
            <person name="Chen C."/>
            <person name="Yanf M."/>
            <person name="Daum C."/>
            <person name="Ng V."/>
            <person name="Clum A."/>
            <person name="Steindorff A."/>
            <person name="Ohm R."/>
            <person name="Martin F."/>
            <person name="Silar P."/>
            <person name="Natvig D."/>
            <person name="Lalanne C."/>
            <person name="Gautier V."/>
            <person name="Ament-velasquez S.L."/>
            <person name="Kruys A."/>
            <person name="Hutchinson M.I."/>
            <person name="Powell A.J."/>
            <person name="Barry K."/>
            <person name="Miller A.N."/>
            <person name="Grigoriev I.V."/>
            <person name="Debuchy R."/>
            <person name="Gladieux P."/>
            <person name="Thoren M.H."/>
            <person name="Johannesson H."/>
        </authorList>
    </citation>
    <scope>NUCLEOTIDE SEQUENCE</scope>
    <source>
        <strain evidence="8">SMH3391-2</strain>
    </source>
</reference>
<dbReference type="InterPro" id="IPR036259">
    <property type="entry name" value="MFS_trans_sf"/>
</dbReference>
<dbReference type="GO" id="GO:0005886">
    <property type="term" value="C:plasma membrane"/>
    <property type="evidence" value="ECO:0007669"/>
    <property type="project" value="TreeGrafter"/>
</dbReference>
<evidence type="ECO:0000313" key="9">
    <source>
        <dbReference type="Proteomes" id="UP001174934"/>
    </source>
</evidence>
<organism evidence="8 9">
    <name type="scientific">Bombardia bombarda</name>
    <dbReference type="NCBI Taxonomy" id="252184"/>
    <lineage>
        <taxon>Eukaryota</taxon>
        <taxon>Fungi</taxon>
        <taxon>Dikarya</taxon>
        <taxon>Ascomycota</taxon>
        <taxon>Pezizomycotina</taxon>
        <taxon>Sordariomycetes</taxon>
        <taxon>Sordariomycetidae</taxon>
        <taxon>Sordariales</taxon>
        <taxon>Lasiosphaeriaceae</taxon>
        <taxon>Bombardia</taxon>
    </lineage>
</organism>
<keyword evidence="9" id="KW-1185">Reference proteome</keyword>
<proteinExistence type="predicted"/>
<feature type="transmembrane region" description="Helical" evidence="6">
    <location>
        <begin position="204"/>
        <end position="225"/>
    </location>
</feature>
<dbReference type="SUPFAM" id="SSF103473">
    <property type="entry name" value="MFS general substrate transporter"/>
    <property type="match status" value="1"/>
</dbReference>
<accession>A0AA40C1X7</accession>
<evidence type="ECO:0000256" key="4">
    <source>
        <dbReference type="ARBA" id="ARBA00023136"/>
    </source>
</evidence>
<name>A0AA40C1X7_9PEZI</name>
<feature type="transmembrane region" description="Helical" evidence="6">
    <location>
        <begin position="164"/>
        <end position="183"/>
    </location>
</feature>
<dbReference type="Pfam" id="PF07690">
    <property type="entry name" value="MFS_1"/>
    <property type="match status" value="1"/>
</dbReference>
<evidence type="ECO:0000256" key="1">
    <source>
        <dbReference type="ARBA" id="ARBA00004141"/>
    </source>
</evidence>
<sequence length="559" mass="58595">MRSCRSLPINDGLSQPLTIIWQDETIITTAIPQITDDFKSINDIGWYGSAYFMTFASFQLIYGKLYTCFSIKNVFLSSIAIFEAGSLICATAPNSPAFITGRAIAGLGSAGINAGFIIILAASLPLHRRPLFVSSYSGMYGVAAVAAPLLGGVFTTKATWRWCFYINLPIGGAAVLAMALFFHPPARNPLSPTTLTFRETISQMDLPGTAVLVPGIVCLILALQWGGAVYDWSDFRVLVPLVAAGVLLGLVFVGIQVWRGDYATVPPRIISQRSVACSTVYVFCAGGALNVLQYFLPLYFQALASLSPLASGYHILPTTLSTVLFSLVAGYGVAKTGYYTPFMIAGSLLLVLSTALIATAWSSTSSAASSLDPAKWITHQLLFGAGAGLGIQQAHTAAQTVLSDADVPTGAVVLIFAQILGGTVWVSVAQNVLAGRLLRGLLDIPGIMTIPGLLDGRGRLLDVGATGLRGLVEAAGGDVGKVLEAYGSSWRGSVLVAVGLATGAAVAGGGMEWRSIKEKGKNVVLEGSVDEGADGEEKGGEEKGVQELMGGNEKDVKVR</sequence>
<dbReference type="InterPro" id="IPR011701">
    <property type="entry name" value="MFS"/>
</dbReference>
<evidence type="ECO:0000256" key="2">
    <source>
        <dbReference type="ARBA" id="ARBA00022692"/>
    </source>
</evidence>
<feature type="region of interest" description="Disordered" evidence="5">
    <location>
        <begin position="527"/>
        <end position="559"/>
    </location>
</feature>
<comment type="subcellular location">
    <subcellularLocation>
        <location evidence="1">Membrane</location>
        <topology evidence="1">Multi-pass membrane protein</topology>
    </subcellularLocation>
</comment>
<evidence type="ECO:0000313" key="8">
    <source>
        <dbReference type="EMBL" id="KAK0621982.1"/>
    </source>
</evidence>